<organism evidence="1 2">
    <name type="scientific">Microthlaspi erraticum</name>
    <dbReference type="NCBI Taxonomy" id="1685480"/>
    <lineage>
        <taxon>Eukaryota</taxon>
        <taxon>Viridiplantae</taxon>
        <taxon>Streptophyta</taxon>
        <taxon>Embryophyta</taxon>
        <taxon>Tracheophyta</taxon>
        <taxon>Spermatophyta</taxon>
        <taxon>Magnoliopsida</taxon>
        <taxon>eudicotyledons</taxon>
        <taxon>Gunneridae</taxon>
        <taxon>Pentapetalae</taxon>
        <taxon>rosids</taxon>
        <taxon>malvids</taxon>
        <taxon>Brassicales</taxon>
        <taxon>Brassicaceae</taxon>
        <taxon>Coluteocarpeae</taxon>
        <taxon>Microthlaspi</taxon>
    </lineage>
</organism>
<dbReference type="Proteomes" id="UP000467841">
    <property type="component" value="Unassembled WGS sequence"/>
</dbReference>
<dbReference type="EMBL" id="CACVBM020001058">
    <property type="protein sequence ID" value="CAA7027577.1"/>
    <property type="molecule type" value="Genomic_DNA"/>
</dbReference>
<comment type="caution">
    <text evidence="1">The sequence shown here is derived from an EMBL/GenBank/DDBJ whole genome shotgun (WGS) entry which is preliminary data.</text>
</comment>
<reference evidence="1" key="1">
    <citation type="submission" date="2020-01" db="EMBL/GenBank/DDBJ databases">
        <authorList>
            <person name="Mishra B."/>
        </authorList>
    </citation>
    <scope>NUCLEOTIDE SEQUENCE [LARGE SCALE GENOMIC DNA]</scope>
</reference>
<protein>
    <submittedName>
        <fullName evidence="1">Uncharacterized protein</fullName>
    </submittedName>
</protein>
<gene>
    <name evidence="1" type="ORF">MERR_LOCUS14812</name>
</gene>
<dbReference type="AlphaFoldDB" id="A0A6D2IKI9"/>
<keyword evidence="2" id="KW-1185">Reference proteome</keyword>
<name>A0A6D2IKI9_9BRAS</name>
<accession>A0A6D2IKI9</accession>
<proteinExistence type="predicted"/>
<evidence type="ECO:0000313" key="2">
    <source>
        <dbReference type="Proteomes" id="UP000467841"/>
    </source>
</evidence>
<dbReference type="OrthoDB" id="10064100at2759"/>
<evidence type="ECO:0000313" key="1">
    <source>
        <dbReference type="EMBL" id="CAA7027577.1"/>
    </source>
</evidence>
<sequence>MSIAVDFATVHKLFLAITGDDVLLKFEKAKTALIDSLKRVEDIVPSSIGSQIVEVVGELDNTRFLLDPSEKEVGNQIIALLQQGKKFHSYNDNTELKTFHRAATRLSISSSRVALAEQRALKKLIDRARAEEDKGK</sequence>